<reference evidence="7 8" key="1">
    <citation type="submission" date="2021-05" db="EMBL/GenBank/DDBJ databases">
        <title>Genome Assembly of Synthetic Allotetraploid Brassica napus Reveals Homoeologous Exchanges between Subgenomes.</title>
        <authorList>
            <person name="Davis J.T."/>
        </authorList>
    </citation>
    <scope>NUCLEOTIDE SEQUENCE [LARGE SCALE GENOMIC DNA]</scope>
    <source>
        <strain evidence="8">cv. Da-Ae</strain>
        <tissue evidence="7">Seedling</tissue>
    </source>
</reference>
<protein>
    <recommendedName>
        <fullName evidence="2">HECT-type E3 ubiquitin transferase</fullName>
        <ecNumber evidence="2">2.3.2.26</ecNumber>
    </recommendedName>
</protein>
<dbReference type="Pfam" id="PF00632">
    <property type="entry name" value="HECT"/>
    <property type="match status" value="1"/>
</dbReference>
<organism evidence="7 8">
    <name type="scientific">Brassica napus</name>
    <name type="common">Rape</name>
    <dbReference type="NCBI Taxonomy" id="3708"/>
    <lineage>
        <taxon>Eukaryota</taxon>
        <taxon>Viridiplantae</taxon>
        <taxon>Streptophyta</taxon>
        <taxon>Embryophyta</taxon>
        <taxon>Tracheophyta</taxon>
        <taxon>Spermatophyta</taxon>
        <taxon>Magnoliopsida</taxon>
        <taxon>eudicotyledons</taxon>
        <taxon>Gunneridae</taxon>
        <taxon>Pentapetalae</taxon>
        <taxon>rosids</taxon>
        <taxon>malvids</taxon>
        <taxon>Brassicales</taxon>
        <taxon>Brassicaceae</taxon>
        <taxon>Brassiceae</taxon>
        <taxon>Brassica</taxon>
    </lineage>
</organism>
<sequence>MFFSGDPSTRKRVDLGGRSTKEGDARKLLEQTRMERNRRLLQKKHNSAALKIQKFFRGRRSTAIVRSKVRRDFCETYGDNCQNVDRHCFEPASSFLPQFLFFFKAQSSGDFVMLVETCRLLRNFAHSSGDILSLFSGLDYSTEHNTVDFRVKKLAFTCIEAIHQNSSVIEFLVLHPYDLSRECLRDQLLVTPEEATISTAILMDAMSLLLDPKLPWVCKIVSHLQKRNIFKLVREIVTTAKEGSRSPTMNGSILSLESVLFLVVPHVGREPCCCPVVDPRWSFSSMILTIPFIWQLFPNLKVVFANPSLSQHYVHQMALCIQKDTHVLPIDTNTEFPGNACLLGNTLEIANVVLSQPECSLDMAIDIASVATFLLETLPPIKSSERESRHSSSEEDDDMLIDDVQELVLNRTLEQQITTNAIDSRFLLQLTNILFHQVSGGTQSYDEDKEALAIATGSSFLYAAFNILPLERIMTVLAYRTELVAVLWNYMKRCHENQKWSSMPSVLAYLPADSPGWLLPLVVFCPVYKHMLTIVDNEEFYERGKPLSLQDNRLLIIILKQALWQLLWVNPLTQHNSGISVSNDLSKKNRVDLIQNRVGVVIAELLSQFQDWNNRQQFTSSTDFQADTVSEYFITQVTTSLTFCYSGRYKSQLHTDAGSFPDSVYKQSQNIHSEWLLGHVYLVMDCHLLDLRNLGVLISTQLATARQSHGSEEIFAGNRFRIRRDHILDDAYNQMSALSEDDLRGPIRVTFVNELGVEEAGIDGGGIFKDFMEKITLAAFDVQYGLFKVRMPETVDHMLYPNPGSGMIHGQHLQFFHFLGSLLAKAMFEGILVDLPFATFFLSKLKQKYNYLNDLPSLDPELYRHLIFLKRYKGDISDLELYFVILNNEYGERTEEELLPGGKDMRVTNKNVITFIHLVSNHRLNFQIRQQSSHFLRGFQQLIPREWIDMFNEHELQVLISGSADSLDIDDLRENTNYSGGYNAGHYVIDMFWEVMKSFSTENQKKFLKFVTGCSRGPLLGFKYLEPAFCIQRAGGSVSNEAVDRLPTSATCMNLLKLPPYQSKEQLETKLMYAISAEAGFDLS</sequence>
<evidence type="ECO:0000259" key="6">
    <source>
        <dbReference type="PROSITE" id="PS50237"/>
    </source>
</evidence>
<evidence type="ECO:0000256" key="2">
    <source>
        <dbReference type="ARBA" id="ARBA00012485"/>
    </source>
</evidence>
<gene>
    <name evidence="7" type="ORF">HID58_003167</name>
</gene>
<evidence type="ECO:0000313" key="8">
    <source>
        <dbReference type="Proteomes" id="UP000824890"/>
    </source>
</evidence>
<dbReference type="InterPro" id="IPR000569">
    <property type="entry name" value="HECT_dom"/>
</dbReference>
<keyword evidence="8" id="KW-1185">Reference proteome</keyword>
<keyword evidence="3" id="KW-0808">Transferase</keyword>
<comment type="catalytic activity">
    <reaction evidence="1">
        <text>S-ubiquitinyl-[E2 ubiquitin-conjugating enzyme]-L-cysteine + [acceptor protein]-L-lysine = [E2 ubiquitin-conjugating enzyme]-L-cysteine + N(6)-ubiquitinyl-[acceptor protein]-L-lysine.</text>
        <dbReference type="EC" id="2.3.2.26"/>
    </reaction>
</comment>
<proteinExistence type="predicted"/>
<feature type="domain" description="HECT" evidence="6">
    <location>
        <begin position="739"/>
        <end position="1084"/>
    </location>
</feature>
<dbReference type="PANTHER" id="PTHR45700">
    <property type="entry name" value="UBIQUITIN-PROTEIN LIGASE E3C"/>
    <property type="match status" value="1"/>
</dbReference>
<accession>A0ABQ8EPH3</accession>
<evidence type="ECO:0000256" key="1">
    <source>
        <dbReference type="ARBA" id="ARBA00000885"/>
    </source>
</evidence>
<dbReference type="SUPFAM" id="SSF56204">
    <property type="entry name" value="Hect, E3 ligase catalytic domain"/>
    <property type="match status" value="1"/>
</dbReference>
<name>A0ABQ8EPH3_BRANA</name>
<dbReference type="SMART" id="SM00119">
    <property type="entry name" value="HECTc"/>
    <property type="match status" value="1"/>
</dbReference>
<dbReference type="PROSITE" id="PS50237">
    <property type="entry name" value="HECT"/>
    <property type="match status" value="1"/>
</dbReference>
<dbReference type="InterPro" id="IPR044611">
    <property type="entry name" value="E3A/B/C-like"/>
</dbReference>
<dbReference type="EC" id="2.3.2.26" evidence="2"/>
<dbReference type="InterPro" id="IPR035983">
    <property type="entry name" value="Hect_E3_ubiquitin_ligase"/>
</dbReference>
<dbReference type="PROSITE" id="PS50096">
    <property type="entry name" value="IQ"/>
    <property type="match status" value="1"/>
</dbReference>
<dbReference type="Gene3D" id="3.90.1750.10">
    <property type="entry name" value="Hect, E3 ligase catalytic domains"/>
    <property type="match status" value="1"/>
</dbReference>
<dbReference type="Gene3D" id="3.30.2410.10">
    <property type="entry name" value="Hect, E3 ligase catalytic domain"/>
    <property type="match status" value="1"/>
</dbReference>
<evidence type="ECO:0000256" key="4">
    <source>
        <dbReference type="ARBA" id="ARBA00022786"/>
    </source>
</evidence>
<dbReference type="EMBL" id="JAGKQM010000001">
    <property type="protein sequence ID" value="KAH0943530.1"/>
    <property type="molecule type" value="Genomic_DNA"/>
</dbReference>
<dbReference type="PANTHER" id="PTHR45700:SF7">
    <property type="entry name" value="HECT-TYPE E3 UBIQUITIN TRANSFERASE"/>
    <property type="match status" value="1"/>
</dbReference>
<evidence type="ECO:0000256" key="5">
    <source>
        <dbReference type="PROSITE-ProRule" id="PRU00104"/>
    </source>
</evidence>
<comment type="caution">
    <text evidence="7">The sequence shown here is derived from an EMBL/GenBank/DDBJ whole genome shotgun (WGS) entry which is preliminary data.</text>
</comment>
<evidence type="ECO:0000313" key="7">
    <source>
        <dbReference type="EMBL" id="KAH0943530.1"/>
    </source>
</evidence>
<dbReference type="Gene3D" id="3.30.2160.10">
    <property type="entry name" value="Hect, E3 ligase catalytic domain"/>
    <property type="match status" value="1"/>
</dbReference>
<feature type="active site" description="Glycyl thioester intermediate" evidence="5">
    <location>
        <position position="1052"/>
    </location>
</feature>
<dbReference type="CDD" id="cd00078">
    <property type="entry name" value="HECTc"/>
    <property type="match status" value="1"/>
</dbReference>
<evidence type="ECO:0000256" key="3">
    <source>
        <dbReference type="ARBA" id="ARBA00022679"/>
    </source>
</evidence>
<keyword evidence="4 5" id="KW-0833">Ubl conjugation pathway</keyword>
<dbReference type="Proteomes" id="UP000824890">
    <property type="component" value="Unassembled WGS sequence"/>
</dbReference>